<evidence type="ECO:0000256" key="3">
    <source>
        <dbReference type="ARBA" id="ARBA00022840"/>
    </source>
</evidence>
<dbReference type="InterPro" id="IPR004948">
    <property type="entry name" value="Nuc-triphosphatase_THEP1"/>
</dbReference>
<dbReference type="Gene3D" id="3.40.50.300">
    <property type="entry name" value="P-loop containing nucleotide triphosphate hydrolases"/>
    <property type="match status" value="1"/>
</dbReference>
<keyword evidence="2" id="KW-0378">Hydrolase</keyword>
<keyword evidence="3" id="KW-0067">ATP-binding</keyword>
<dbReference type="PANTHER" id="PTHR43146:SF1">
    <property type="entry name" value="CANCER-RELATED NUCLEOSIDE-TRIPHOSPHATASE"/>
    <property type="match status" value="1"/>
</dbReference>
<dbReference type="CDD" id="cd19482">
    <property type="entry name" value="RecA-like_Thep1"/>
    <property type="match status" value="1"/>
</dbReference>
<dbReference type="GeneID" id="100376182"/>
<keyword evidence="5" id="KW-1185">Reference proteome</keyword>
<sequence>MISCKLIWIMATSLKSIKHVILTGPPGVGKTTLIQRVTEKLQSYSVSVQGFYTEEVRGGHGKRVGFDVVTLDGKRGTLARVSQGGSGGYRVGQYKVDLSSFEHTALPVLATKKTEGKSPIYVIDEIGKMEMFSDSFKVQVQSILNQGITVLATIPIPKARPLLFVEEIRSRQDVKIFTVTKENRDNLLTNIVDTIMEIK</sequence>
<evidence type="ECO:0000313" key="6">
    <source>
        <dbReference type="RefSeq" id="XP_002739152.2"/>
    </source>
</evidence>
<evidence type="ECO:0000256" key="2">
    <source>
        <dbReference type="ARBA" id="ARBA00022801"/>
    </source>
</evidence>
<dbReference type="RefSeq" id="XP_002739152.2">
    <property type="nucleotide sequence ID" value="XM_002739106.2"/>
</dbReference>
<feature type="domain" description="AAA+ ATPase" evidence="4">
    <location>
        <begin position="16"/>
        <end position="178"/>
    </location>
</feature>
<gene>
    <name evidence="6" type="primary">LOC100376182</name>
</gene>
<dbReference type="NCBIfam" id="NF010248">
    <property type="entry name" value="PRK13695.1"/>
    <property type="match status" value="1"/>
</dbReference>
<reference evidence="6" key="1">
    <citation type="submission" date="2025-08" db="UniProtKB">
        <authorList>
            <consortium name="RefSeq"/>
        </authorList>
    </citation>
    <scope>IDENTIFICATION</scope>
    <source>
        <tissue evidence="6">Testes</tissue>
    </source>
</reference>
<dbReference type="InterPro" id="IPR027417">
    <property type="entry name" value="P-loop_NTPase"/>
</dbReference>
<organism evidence="5 6">
    <name type="scientific">Saccoglossus kowalevskii</name>
    <name type="common">Acorn worm</name>
    <dbReference type="NCBI Taxonomy" id="10224"/>
    <lineage>
        <taxon>Eukaryota</taxon>
        <taxon>Metazoa</taxon>
        <taxon>Hemichordata</taxon>
        <taxon>Enteropneusta</taxon>
        <taxon>Harrimaniidae</taxon>
        <taxon>Saccoglossus</taxon>
    </lineage>
</organism>
<dbReference type="HAMAP" id="MF_00796">
    <property type="entry name" value="NTPase_1"/>
    <property type="match status" value="1"/>
</dbReference>
<dbReference type="Pfam" id="PF03266">
    <property type="entry name" value="NTPase_1"/>
    <property type="match status" value="1"/>
</dbReference>
<dbReference type="PANTHER" id="PTHR43146">
    <property type="entry name" value="CANCER-RELATED NUCLEOSIDE-TRIPHOSPHATASE"/>
    <property type="match status" value="1"/>
</dbReference>
<proteinExistence type="inferred from homology"/>
<dbReference type="InterPro" id="IPR003593">
    <property type="entry name" value="AAA+_ATPase"/>
</dbReference>
<evidence type="ECO:0000256" key="1">
    <source>
        <dbReference type="ARBA" id="ARBA00022741"/>
    </source>
</evidence>
<protein>
    <submittedName>
        <fullName evidence="6">Cancer-related nucleoside-triphosphatase homolog</fullName>
    </submittedName>
</protein>
<name>A0ABM0GWX7_SACKO</name>
<accession>A0ABM0GWX7</accession>
<evidence type="ECO:0000313" key="5">
    <source>
        <dbReference type="Proteomes" id="UP000694865"/>
    </source>
</evidence>
<dbReference type="SMART" id="SM00382">
    <property type="entry name" value="AAA"/>
    <property type="match status" value="1"/>
</dbReference>
<evidence type="ECO:0000259" key="4">
    <source>
        <dbReference type="SMART" id="SM00382"/>
    </source>
</evidence>
<dbReference type="Proteomes" id="UP000694865">
    <property type="component" value="Unplaced"/>
</dbReference>
<dbReference type="SUPFAM" id="SSF52540">
    <property type="entry name" value="P-loop containing nucleoside triphosphate hydrolases"/>
    <property type="match status" value="1"/>
</dbReference>
<keyword evidence="1" id="KW-0547">Nucleotide-binding</keyword>